<dbReference type="EMBL" id="JBJUIK010000011">
    <property type="protein sequence ID" value="KAL3513662.1"/>
    <property type="molecule type" value="Genomic_DNA"/>
</dbReference>
<reference evidence="2 3" key="1">
    <citation type="submission" date="2024-11" db="EMBL/GenBank/DDBJ databases">
        <title>A near-complete genome assembly of Cinchona calisaya.</title>
        <authorList>
            <person name="Lian D.C."/>
            <person name="Zhao X.W."/>
            <person name="Wei L."/>
        </authorList>
    </citation>
    <scope>NUCLEOTIDE SEQUENCE [LARGE SCALE GENOMIC DNA]</scope>
    <source>
        <tissue evidence="2">Nenye</tissue>
    </source>
</reference>
<sequence>MWTPTLERIWDDKFEEELNANPTLFHKTLFDLRDANDLLEVRVEDLEYRTMKKDKASASTNQLPQQDTTESLRDIIKKMEVRVQFVEVRLAAFEARNGTPYNVPTMHTPAPYTPLGHGFQ</sequence>
<accession>A0ABD2Z6D1</accession>
<keyword evidence="3" id="KW-1185">Reference proteome</keyword>
<dbReference type="Proteomes" id="UP001630127">
    <property type="component" value="Unassembled WGS sequence"/>
</dbReference>
<organism evidence="2 3">
    <name type="scientific">Cinchona calisaya</name>
    <dbReference type="NCBI Taxonomy" id="153742"/>
    <lineage>
        <taxon>Eukaryota</taxon>
        <taxon>Viridiplantae</taxon>
        <taxon>Streptophyta</taxon>
        <taxon>Embryophyta</taxon>
        <taxon>Tracheophyta</taxon>
        <taxon>Spermatophyta</taxon>
        <taxon>Magnoliopsida</taxon>
        <taxon>eudicotyledons</taxon>
        <taxon>Gunneridae</taxon>
        <taxon>Pentapetalae</taxon>
        <taxon>asterids</taxon>
        <taxon>lamiids</taxon>
        <taxon>Gentianales</taxon>
        <taxon>Rubiaceae</taxon>
        <taxon>Cinchonoideae</taxon>
        <taxon>Cinchoneae</taxon>
        <taxon>Cinchona</taxon>
    </lineage>
</organism>
<proteinExistence type="predicted"/>
<dbReference type="AlphaFoldDB" id="A0ABD2Z6D1"/>
<name>A0ABD2Z6D1_9GENT</name>
<feature type="compositionally biased region" description="Polar residues" evidence="1">
    <location>
        <begin position="57"/>
        <end position="69"/>
    </location>
</feature>
<evidence type="ECO:0000313" key="3">
    <source>
        <dbReference type="Proteomes" id="UP001630127"/>
    </source>
</evidence>
<gene>
    <name evidence="2" type="ORF">ACH5RR_026379</name>
</gene>
<evidence type="ECO:0000313" key="2">
    <source>
        <dbReference type="EMBL" id="KAL3513662.1"/>
    </source>
</evidence>
<evidence type="ECO:0000256" key="1">
    <source>
        <dbReference type="SAM" id="MobiDB-lite"/>
    </source>
</evidence>
<protein>
    <submittedName>
        <fullName evidence="2">Uncharacterized protein</fullName>
    </submittedName>
</protein>
<comment type="caution">
    <text evidence="2">The sequence shown here is derived from an EMBL/GenBank/DDBJ whole genome shotgun (WGS) entry which is preliminary data.</text>
</comment>
<feature type="region of interest" description="Disordered" evidence="1">
    <location>
        <begin position="51"/>
        <end position="70"/>
    </location>
</feature>